<protein>
    <submittedName>
        <fullName evidence="12">Methyl-accepting chemotaxis protein 4</fullName>
    </submittedName>
</protein>
<feature type="domain" description="Single Cache" evidence="11">
    <location>
        <begin position="40"/>
        <end position="130"/>
    </location>
</feature>
<keyword evidence="10" id="KW-0732">Signal</keyword>
<gene>
    <name evidence="12" type="primary">mcp4</name>
    <name evidence="12" type="ORF">GAK30_01727</name>
</gene>
<evidence type="ECO:0000256" key="6">
    <source>
        <dbReference type="ARBA" id="ARBA00022989"/>
    </source>
</evidence>
<evidence type="ECO:0000256" key="8">
    <source>
        <dbReference type="ARBA" id="ARBA00023136"/>
    </source>
</evidence>
<keyword evidence="3" id="KW-0808">Transferase</keyword>
<feature type="signal peptide" evidence="10">
    <location>
        <begin position="1"/>
        <end position="18"/>
    </location>
</feature>
<proteinExistence type="predicted"/>
<keyword evidence="8 9" id="KW-0472">Membrane</keyword>
<dbReference type="EMBL" id="WNDQ01000019">
    <property type="protein sequence ID" value="KAF1021667.1"/>
    <property type="molecule type" value="Genomic_DNA"/>
</dbReference>
<comment type="caution">
    <text evidence="12">The sequence shown here is derived from an EMBL/GenBank/DDBJ whole genome shotgun (WGS) entry which is preliminary data.</text>
</comment>
<comment type="subcellular location">
    <subcellularLocation>
        <location evidence="1">Cell membrane</location>
        <topology evidence="1">Multi-pass membrane protein</topology>
    </subcellularLocation>
</comment>
<organism evidence="12 13">
    <name type="scientific">Paracidovorax wautersii</name>
    <dbReference type="NCBI Taxonomy" id="1177982"/>
    <lineage>
        <taxon>Bacteria</taxon>
        <taxon>Pseudomonadati</taxon>
        <taxon>Pseudomonadota</taxon>
        <taxon>Betaproteobacteria</taxon>
        <taxon>Burkholderiales</taxon>
        <taxon>Comamonadaceae</taxon>
        <taxon>Paracidovorax</taxon>
    </lineage>
</organism>
<dbReference type="InterPro" id="IPR033480">
    <property type="entry name" value="sCache_2"/>
</dbReference>
<evidence type="ECO:0000256" key="2">
    <source>
        <dbReference type="ARBA" id="ARBA00022475"/>
    </source>
</evidence>
<evidence type="ECO:0000256" key="7">
    <source>
        <dbReference type="ARBA" id="ARBA00023012"/>
    </source>
</evidence>
<dbReference type="PANTHER" id="PTHR24421">
    <property type="entry name" value="NITRATE/NITRITE SENSOR PROTEIN NARX-RELATED"/>
    <property type="match status" value="1"/>
</dbReference>
<dbReference type="Proteomes" id="UP000461670">
    <property type="component" value="Unassembled WGS sequence"/>
</dbReference>
<dbReference type="InterPro" id="IPR011712">
    <property type="entry name" value="Sig_transdc_His_kin_sub3_dim/P"/>
</dbReference>
<keyword evidence="7" id="KW-0902">Two-component regulatory system</keyword>
<reference evidence="13" key="1">
    <citation type="journal article" date="2020" name="MBio">
        <title>Horizontal gene transfer to a defensive symbiont with a reduced genome amongst a multipartite beetle microbiome.</title>
        <authorList>
            <person name="Waterworth S.C."/>
            <person name="Florez L.V."/>
            <person name="Rees E.R."/>
            <person name="Hertweck C."/>
            <person name="Kaltenpoth M."/>
            <person name="Kwan J.C."/>
        </authorList>
    </citation>
    <scope>NUCLEOTIDE SEQUENCE [LARGE SCALE GENOMIC DNA]</scope>
</reference>
<keyword evidence="4 9" id="KW-0812">Transmembrane</keyword>
<dbReference type="Pfam" id="PF07730">
    <property type="entry name" value="HisKA_3"/>
    <property type="match status" value="1"/>
</dbReference>
<evidence type="ECO:0000256" key="4">
    <source>
        <dbReference type="ARBA" id="ARBA00022692"/>
    </source>
</evidence>
<feature type="chain" id="PRO_5030516724" evidence="10">
    <location>
        <begin position="19"/>
        <end position="375"/>
    </location>
</feature>
<evidence type="ECO:0000256" key="3">
    <source>
        <dbReference type="ARBA" id="ARBA00022679"/>
    </source>
</evidence>
<name>A0A7V8FPI6_9BURK</name>
<keyword evidence="6 9" id="KW-1133">Transmembrane helix</keyword>
<sequence length="375" mass="41820">MKTKLILASTLCIATALGLVTLTVEHHTLKLAAQERERVQAMYTTSKENELKHYVNMAKTAIQKIAKSDQDEAKMQRQALGVLSQMHFGNDGYFFIYDRLGNLLLDPSQMGLQGVDFCEPSQPAGENQTKLLLQTASQGGGIVRYLWQKPSSQVMAPKMSYVIPVGQWGWILGAGMYLDDVEATLRQIDQDAQQNIEDTQQSIFWIAALSIVLMGLAGLAMNLSNHRVASEKLQRLARRLVRSQEDERVRVARELHDGVVQVMVSSKFLLEAAQVQLQQAQQAPTPPTQPTGRSPHRLLEQGVNRLNDALHEIHRVSHGLRPALLDDLGLTAALELLVTQSREQFPFALQWSRQGQPVELPTAHGPPCSVWCRKP</sequence>
<dbReference type="GO" id="GO:0046983">
    <property type="term" value="F:protein dimerization activity"/>
    <property type="evidence" value="ECO:0007669"/>
    <property type="project" value="InterPro"/>
</dbReference>
<evidence type="ECO:0000256" key="9">
    <source>
        <dbReference type="SAM" id="Phobius"/>
    </source>
</evidence>
<dbReference type="Gene3D" id="3.30.450.20">
    <property type="entry name" value="PAS domain"/>
    <property type="match status" value="1"/>
</dbReference>
<evidence type="ECO:0000256" key="1">
    <source>
        <dbReference type="ARBA" id="ARBA00004651"/>
    </source>
</evidence>
<evidence type="ECO:0000256" key="10">
    <source>
        <dbReference type="SAM" id="SignalP"/>
    </source>
</evidence>
<dbReference type="Pfam" id="PF17200">
    <property type="entry name" value="sCache_2"/>
    <property type="match status" value="1"/>
</dbReference>
<dbReference type="InterPro" id="IPR050482">
    <property type="entry name" value="Sensor_HK_TwoCompSys"/>
</dbReference>
<accession>A0A7V8FPI6</accession>
<dbReference type="AlphaFoldDB" id="A0A7V8FPI6"/>
<keyword evidence="2" id="KW-1003">Cell membrane</keyword>
<evidence type="ECO:0000313" key="13">
    <source>
        <dbReference type="Proteomes" id="UP000461670"/>
    </source>
</evidence>
<evidence type="ECO:0000259" key="11">
    <source>
        <dbReference type="SMART" id="SM01049"/>
    </source>
</evidence>
<dbReference type="Gene3D" id="1.20.5.1930">
    <property type="match status" value="1"/>
</dbReference>
<evidence type="ECO:0000313" key="12">
    <source>
        <dbReference type="EMBL" id="KAF1021667.1"/>
    </source>
</evidence>
<feature type="transmembrane region" description="Helical" evidence="9">
    <location>
        <begin position="203"/>
        <end position="223"/>
    </location>
</feature>
<dbReference type="GO" id="GO:0000155">
    <property type="term" value="F:phosphorelay sensor kinase activity"/>
    <property type="evidence" value="ECO:0007669"/>
    <property type="project" value="InterPro"/>
</dbReference>
<dbReference type="SMART" id="SM01049">
    <property type="entry name" value="Cache_2"/>
    <property type="match status" value="1"/>
</dbReference>
<keyword evidence="5" id="KW-0418">Kinase</keyword>
<evidence type="ECO:0000256" key="5">
    <source>
        <dbReference type="ARBA" id="ARBA00022777"/>
    </source>
</evidence>
<dbReference type="GO" id="GO:0005886">
    <property type="term" value="C:plasma membrane"/>
    <property type="evidence" value="ECO:0007669"/>
    <property type="project" value="UniProtKB-SubCell"/>
</dbReference>